<dbReference type="GO" id="GO:0006891">
    <property type="term" value="P:intra-Golgi vesicle-mediated transport"/>
    <property type="evidence" value="ECO:0007669"/>
    <property type="project" value="TreeGrafter"/>
</dbReference>
<evidence type="ECO:0000256" key="1">
    <source>
        <dbReference type="ARBA" id="ARBA00004395"/>
    </source>
</evidence>
<dbReference type="PANTHER" id="PTHR13302">
    <property type="entry name" value="CONSERVED OLIGOMERIC GOLGI COMPLEX COMPONENT 3"/>
    <property type="match status" value="1"/>
</dbReference>
<evidence type="ECO:0000256" key="2">
    <source>
        <dbReference type="ARBA" id="ARBA00009936"/>
    </source>
</evidence>
<evidence type="ECO:0000256" key="6">
    <source>
        <dbReference type="ARBA" id="ARBA00023034"/>
    </source>
</evidence>
<keyword evidence="12" id="KW-1185">Reference proteome</keyword>
<dbReference type="OrthoDB" id="296793at2759"/>
<dbReference type="VEuPathDB" id="TrichDB:TRFO_15521"/>
<dbReference type="InterPro" id="IPR007265">
    <property type="entry name" value="COG_su3"/>
</dbReference>
<sequence length="622" mass="71174">MSIQPLHFIVSDIPVEWRASIDNIRIPENILPPNLPEKANNPESLTKILIDDPSLHNVPVAMDKTEMLLNSATILQKEILNCRLTLETAELKRRKIASNAELIHGECDSQILAEQRLTIFVKSIDSFLHYFDDLEKITLDFKSPLFTVISPDFSSNLQKIEKGIHFFQMNQNYRDAKSFLLRYQSLQNRAVDIISEHISVTLSQITHRLVTNQKSDESIYTKFISVAPTVRRLFSLSEKTSAFSSVLSIYKNSRNTLLTPLISAPINNSPEIRSRASTVLTYARKEYELAKEFFNFNGHPMYTKCFCELINDIGSCFHDCCYSLLMKVNEIKPLCDTCIVLKGDVLQDEIGRIPVASEKLRSQFMRVLKEAQERLIYRSKIASSEFKGDTDRTIELVSLLYCALPRESFSDIASALIKNCLVSLEESSKKFKNAERDIFLLGNYLALHDRMTNFDCQIIGTTTQGIDLEPVNEFLWRILRIDRSFLKNINEMTRTSKSTVDARKELEDSTSLSFQSLTTYATRLILQPLLDLQVKKIQEKPKILSEIQKAIKDLNSNVETGITNLINSRITSKNYREAVISVLKKHLNEVIHETQNSVGNHDDNEIRNAFQQLSERINQISC</sequence>
<dbReference type="EMBL" id="MLAK01000412">
    <property type="protein sequence ID" value="OHT14220.1"/>
    <property type="molecule type" value="Genomic_DNA"/>
</dbReference>
<evidence type="ECO:0000256" key="8">
    <source>
        <dbReference type="ARBA" id="ARBA00031339"/>
    </source>
</evidence>
<evidence type="ECO:0000313" key="12">
    <source>
        <dbReference type="Proteomes" id="UP000179807"/>
    </source>
</evidence>
<dbReference type="Pfam" id="PF20671">
    <property type="entry name" value="COG3_C"/>
    <property type="match status" value="2"/>
</dbReference>
<comment type="subcellular location">
    <subcellularLocation>
        <location evidence="1">Golgi apparatus membrane</location>
        <topology evidence="1">Peripheral membrane protein</topology>
    </subcellularLocation>
</comment>
<evidence type="ECO:0000256" key="3">
    <source>
        <dbReference type="ARBA" id="ARBA00020976"/>
    </source>
</evidence>
<dbReference type="Pfam" id="PF04136">
    <property type="entry name" value="COG3_N"/>
    <property type="match status" value="1"/>
</dbReference>
<comment type="caution">
    <text evidence="11">The sequence shown here is derived from an EMBL/GenBank/DDBJ whole genome shotgun (WGS) entry which is preliminary data.</text>
</comment>
<dbReference type="InterPro" id="IPR048320">
    <property type="entry name" value="COG3_N"/>
</dbReference>
<evidence type="ECO:0000256" key="5">
    <source>
        <dbReference type="ARBA" id="ARBA00022927"/>
    </source>
</evidence>
<dbReference type="GO" id="GO:0017119">
    <property type="term" value="C:Golgi transport complex"/>
    <property type="evidence" value="ECO:0007669"/>
    <property type="project" value="TreeGrafter"/>
</dbReference>
<evidence type="ECO:0000313" key="11">
    <source>
        <dbReference type="EMBL" id="OHT14220.1"/>
    </source>
</evidence>
<keyword evidence="6" id="KW-0333">Golgi apparatus</keyword>
<dbReference type="AlphaFoldDB" id="A0A1J4KWY9"/>
<organism evidence="11 12">
    <name type="scientific">Tritrichomonas foetus</name>
    <dbReference type="NCBI Taxonomy" id="1144522"/>
    <lineage>
        <taxon>Eukaryota</taxon>
        <taxon>Metamonada</taxon>
        <taxon>Parabasalia</taxon>
        <taxon>Tritrichomonadida</taxon>
        <taxon>Tritrichomonadidae</taxon>
        <taxon>Tritrichomonas</taxon>
    </lineage>
</organism>
<keyword evidence="4" id="KW-0813">Transport</keyword>
<dbReference type="PANTHER" id="PTHR13302:SF8">
    <property type="entry name" value="CONSERVED OLIGOMERIC GOLGI COMPLEX SUBUNIT 3"/>
    <property type="match status" value="1"/>
</dbReference>
<keyword evidence="5" id="KW-0653">Protein transport</keyword>
<reference evidence="11" key="1">
    <citation type="submission" date="2016-10" db="EMBL/GenBank/DDBJ databases">
        <authorList>
            <person name="Benchimol M."/>
            <person name="Almeida L.G."/>
            <person name="Vasconcelos A.T."/>
            <person name="Perreira-Neves A."/>
            <person name="Rosa I.A."/>
            <person name="Tasca T."/>
            <person name="Bogo M.R."/>
            <person name="de Souza W."/>
        </authorList>
    </citation>
    <scope>NUCLEOTIDE SEQUENCE [LARGE SCALE GENOMIC DNA]</scope>
    <source>
        <strain evidence="11">K</strain>
    </source>
</reference>
<name>A0A1J4KWY9_9EUKA</name>
<gene>
    <name evidence="11" type="ORF">TRFO_15521</name>
</gene>
<dbReference type="GO" id="GO:0006886">
    <property type="term" value="P:intracellular protein transport"/>
    <property type="evidence" value="ECO:0007669"/>
    <property type="project" value="InterPro"/>
</dbReference>
<dbReference type="GeneID" id="94833138"/>
<evidence type="ECO:0000259" key="9">
    <source>
        <dbReference type="Pfam" id="PF04136"/>
    </source>
</evidence>
<evidence type="ECO:0000256" key="4">
    <source>
        <dbReference type="ARBA" id="ARBA00022448"/>
    </source>
</evidence>
<protein>
    <recommendedName>
        <fullName evidence="3">Conserved oligomeric Golgi complex subunit 3</fullName>
    </recommendedName>
    <alternativeName>
        <fullName evidence="8">Component of oligomeric Golgi complex 3</fullName>
    </alternativeName>
</protein>
<feature type="domain" description="Conserved oligomeric Golgi complex subunit 3 N-terminal" evidence="9">
    <location>
        <begin position="70"/>
        <end position="203"/>
    </location>
</feature>
<dbReference type="GO" id="GO:0007030">
    <property type="term" value="P:Golgi organization"/>
    <property type="evidence" value="ECO:0007669"/>
    <property type="project" value="TreeGrafter"/>
</dbReference>
<dbReference type="Proteomes" id="UP000179807">
    <property type="component" value="Unassembled WGS sequence"/>
</dbReference>
<dbReference type="GO" id="GO:0005801">
    <property type="term" value="C:cis-Golgi network"/>
    <property type="evidence" value="ECO:0007669"/>
    <property type="project" value="InterPro"/>
</dbReference>
<dbReference type="GO" id="GO:0000139">
    <property type="term" value="C:Golgi membrane"/>
    <property type="evidence" value="ECO:0007669"/>
    <property type="project" value="UniProtKB-SubCell"/>
</dbReference>
<feature type="domain" description="Conserved oligomeric Golgi complex subunit 3 C-terminal" evidence="10">
    <location>
        <begin position="218"/>
        <end position="382"/>
    </location>
</feature>
<proteinExistence type="inferred from homology"/>
<evidence type="ECO:0000259" key="10">
    <source>
        <dbReference type="Pfam" id="PF20671"/>
    </source>
</evidence>
<evidence type="ECO:0000256" key="7">
    <source>
        <dbReference type="ARBA" id="ARBA00023136"/>
    </source>
</evidence>
<feature type="domain" description="Conserved oligomeric Golgi complex subunit 3 C-terminal" evidence="10">
    <location>
        <begin position="392"/>
        <end position="470"/>
    </location>
</feature>
<keyword evidence="7" id="KW-0472">Membrane</keyword>
<dbReference type="InterPro" id="IPR048685">
    <property type="entry name" value="COG3_C"/>
</dbReference>
<dbReference type="RefSeq" id="XP_068367356.1">
    <property type="nucleotide sequence ID" value="XM_068498434.1"/>
</dbReference>
<accession>A0A1J4KWY9</accession>
<comment type="similarity">
    <text evidence="2">Belongs to the COG3 family.</text>
</comment>